<evidence type="ECO:0000256" key="1">
    <source>
        <dbReference type="SAM" id="MobiDB-lite"/>
    </source>
</evidence>
<evidence type="ECO:0000313" key="3">
    <source>
        <dbReference type="Proteomes" id="UP001242732"/>
    </source>
</evidence>
<accession>A0ABY9AU38</accession>
<dbReference type="GeneID" id="79791650"/>
<name>A0ABY9AU38_PARCI</name>
<keyword evidence="3" id="KW-1185">Reference proteome</keyword>
<feature type="compositionally biased region" description="Basic and acidic residues" evidence="1">
    <location>
        <begin position="32"/>
        <end position="43"/>
    </location>
</feature>
<gene>
    <name evidence="2" type="ORF">QRO08_07055</name>
</gene>
<protein>
    <submittedName>
        <fullName evidence="2">Uncharacterized protein</fullName>
    </submittedName>
</protein>
<reference evidence="2 3" key="1">
    <citation type="submission" date="2023-06" db="EMBL/GenBank/DDBJ databases">
        <authorList>
            <person name="Ham H."/>
            <person name="Park D.S."/>
        </authorList>
    </citation>
    <scope>NUCLEOTIDE SEQUENCE [LARGE SCALE GENOMIC DNA]</scope>
    <source>
        <strain evidence="2 3">KACC 17005</strain>
    </source>
</reference>
<dbReference type="RefSeq" id="WP_017440661.1">
    <property type="nucleotide sequence ID" value="NZ_CP023687.1"/>
</dbReference>
<evidence type="ECO:0000313" key="2">
    <source>
        <dbReference type="EMBL" id="WIY50319.1"/>
    </source>
</evidence>
<proteinExistence type="predicted"/>
<sequence length="59" mass="6431">MPTPHRKPPSDEPEVTQETDVPVDGTDPVGEEMMKEVRNDRLRQPAGGSESPAPPKPGR</sequence>
<organism evidence="2 3">
    <name type="scientific">Paracidovorax citrulli</name>
    <name type="common">Acidovorax citrulli</name>
    <dbReference type="NCBI Taxonomy" id="80869"/>
    <lineage>
        <taxon>Bacteria</taxon>
        <taxon>Pseudomonadati</taxon>
        <taxon>Pseudomonadota</taxon>
        <taxon>Betaproteobacteria</taxon>
        <taxon>Burkholderiales</taxon>
        <taxon>Comamonadaceae</taxon>
        <taxon>Paracidovorax</taxon>
    </lineage>
</organism>
<feature type="region of interest" description="Disordered" evidence="1">
    <location>
        <begin position="1"/>
        <end position="59"/>
    </location>
</feature>
<dbReference type="Proteomes" id="UP001242732">
    <property type="component" value="Chromosome"/>
</dbReference>
<dbReference type="EMBL" id="CP127363">
    <property type="protein sequence ID" value="WIY50319.1"/>
    <property type="molecule type" value="Genomic_DNA"/>
</dbReference>